<dbReference type="RefSeq" id="XP_070919392.1">
    <property type="nucleotide sequence ID" value="XM_071063291.1"/>
</dbReference>
<dbReference type="SUPFAM" id="SSF52833">
    <property type="entry name" value="Thioredoxin-like"/>
    <property type="match status" value="1"/>
</dbReference>
<dbReference type="Pfam" id="PF22041">
    <property type="entry name" value="GST_C_7"/>
    <property type="match status" value="1"/>
</dbReference>
<accession>A0ABQ0GIV6</accession>
<organism evidence="2 3">
    <name type="scientific">Madurella fahalii</name>
    <dbReference type="NCBI Taxonomy" id="1157608"/>
    <lineage>
        <taxon>Eukaryota</taxon>
        <taxon>Fungi</taxon>
        <taxon>Dikarya</taxon>
        <taxon>Ascomycota</taxon>
        <taxon>Pezizomycotina</taxon>
        <taxon>Sordariomycetes</taxon>
        <taxon>Sordariomycetidae</taxon>
        <taxon>Sordariales</taxon>
        <taxon>Sordariales incertae sedis</taxon>
        <taxon>Madurella</taxon>
    </lineage>
</organism>
<evidence type="ECO:0000313" key="2">
    <source>
        <dbReference type="EMBL" id="GAB1317661.1"/>
    </source>
</evidence>
<reference evidence="2 3" key="1">
    <citation type="submission" date="2024-09" db="EMBL/GenBank/DDBJ databases">
        <title>Itraconazole resistance in Madurella fahalii resulting from another homologue of gene encoding cytochrome P450 14-alpha sterol demethylase (CYP51).</title>
        <authorList>
            <person name="Yoshioka I."/>
            <person name="Fahal A.H."/>
            <person name="Kaneko S."/>
            <person name="Yaguchi T."/>
        </authorList>
    </citation>
    <scope>NUCLEOTIDE SEQUENCE [LARGE SCALE GENOMIC DNA]</scope>
    <source>
        <strain evidence="2 3">IFM 68171</strain>
    </source>
</reference>
<evidence type="ECO:0000259" key="1">
    <source>
        <dbReference type="Pfam" id="PF22041"/>
    </source>
</evidence>
<dbReference type="EMBL" id="BAAFSV010000004">
    <property type="protein sequence ID" value="GAB1317661.1"/>
    <property type="molecule type" value="Genomic_DNA"/>
</dbReference>
<dbReference type="GeneID" id="98178614"/>
<sequence>MTGITPVHFFDIDSILPGSSRSWSSSTLKIRMVLNYKTIPYTQSFISYPDIAPLLKSMSVAPHKKGRMLYTLPAICHPDSVKANPAGAMMDSLPIACHLDRIFPSPPLFPSGPASYALALAVENIMFRAAGKGLFLLLPKAVNVLDERGKDYFIRTRTEWFGKPLLDLEITEEDEVRTTIIAMKSELDIFLRMLKDRPEGVVGPFFEGEKAGYADFILVTFLSWGHRVDMRVWEEMMGMGDGEFRALWDACLPWMEGQGEDREWQIPAI</sequence>
<dbReference type="Gene3D" id="3.40.30.10">
    <property type="entry name" value="Glutaredoxin"/>
    <property type="match status" value="1"/>
</dbReference>
<dbReference type="InterPro" id="IPR036249">
    <property type="entry name" value="Thioredoxin-like_sf"/>
</dbReference>
<comment type="caution">
    <text evidence="2">The sequence shown here is derived from an EMBL/GenBank/DDBJ whole genome shotgun (WGS) entry which is preliminary data.</text>
</comment>
<dbReference type="Proteomes" id="UP001628179">
    <property type="component" value="Unassembled WGS sequence"/>
</dbReference>
<name>A0ABQ0GIV6_9PEZI</name>
<evidence type="ECO:0000313" key="3">
    <source>
        <dbReference type="Proteomes" id="UP001628179"/>
    </source>
</evidence>
<dbReference type="InterPro" id="IPR054416">
    <property type="entry name" value="GST_UstS-like_C"/>
</dbReference>
<keyword evidence="3" id="KW-1185">Reference proteome</keyword>
<feature type="domain" description="Glutathione S-transferase UstS-like C-terminal" evidence="1">
    <location>
        <begin position="117"/>
        <end position="254"/>
    </location>
</feature>
<proteinExistence type="predicted"/>
<protein>
    <recommendedName>
        <fullName evidence="1">Glutathione S-transferase UstS-like C-terminal domain-containing protein</fullName>
    </recommendedName>
</protein>
<dbReference type="Gene3D" id="1.20.1050.10">
    <property type="match status" value="1"/>
</dbReference>
<gene>
    <name evidence="2" type="ORF">MFIFM68171_07871</name>
</gene>